<evidence type="ECO:0000313" key="2">
    <source>
        <dbReference type="EMBL" id="MDX8037363.1"/>
    </source>
</evidence>
<feature type="region of interest" description="Disordered" evidence="1">
    <location>
        <begin position="1"/>
        <end position="58"/>
    </location>
</feature>
<dbReference type="Proteomes" id="UP001285521">
    <property type="component" value="Unassembled WGS sequence"/>
</dbReference>
<organism evidence="2 3">
    <name type="scientific">Lentzea miocenica</name>
    <dbReference type="NCBI Taxonomy" id="3095431"/>
    <lineage>
        <taxon>Bacteria</taxon>
        <taxon>Bacillati</taxon>
        <taxon>Actinomycetota</taxon>
        <taxon>Actinomycetes</taxon>
        <taxon>Pseudonocardiales</taxon>
        <taxon>Pseudonocardiaceae</taxon>
        <taxon>Lentzea</taxon>
    </lineage>
</organism>
<protein>
    <submittedName>
        <fullName evidence="2">Uncharacterized protein</fullName>
    </submittedName>
</protein>
<dbReference type="EMBL" id="JAXAVW010000063">
    <property type="protein sequence ID" value="MDX8037363.1"/>
    <property type="molecule type" value="Genomic_DNA"/>
</dbReference>
<feature type="compositionally biased region" description="Basic and acidic residues" evidence="1">
    <location>
        <begin position="23"/>
        <end position="35"/>
    </location>
</feature>
<accession>A0ABU4TGR8</accession>
<name>A0ABU4TGR8_9PSEU</name>
<keyword evidence="3" id="KW-1185">Reference proteome</keyword>
<evidence type="ECO:0000256" key="1">
    <source>
        <dbReference type="SAM" id="MobiDB-lite"/>
    </source>
</evidence>
<comment type="caution">
    <text evidence="2">The sequence shown here is derived from an EMBL/GenBank/DDBJ whole genome shotgun (WGS) entry which is preliminary data.</text>
</comment>
<sequence>MTRGHRRVAAGQHVRTDPVQTAELDHLTGDQERQHQLPGLHHRGPTPVRCAQGGAGDS</sequence>
<evidence type="ECO:0000313" key="3">
    <source>
        <dbReference type="Proteomes" id="UP001285521"/>
    </source>
</evidence>
<gene>
    <name evidence="2" type="ORF">SK803_44820</name>
</gene>
<reference evidence="2 3" key="1">
    <citation type="submission" date="2023-11" db="EMBL/GenBank/DDBJ databases">
        <title>Lentzea sokolovensis, sp. nov., Lentzea kristufkii, sp. nov., and Lentzea miocenensis, sp. nov., rare actinobacteria from Sokolov Coal Basin, Miocene lacustrine sediment, Czech Republic.</title>
        <authorList>
            <person name="Lara A."/>
            <person name="Kotroba L."/>
            <person name="Nouioui I."/>
            <person name="Neumann-Schaal M."/>
            <person name="Mast Y."/>
            <person name="Chronakova A."/>
        </authorList>
    </citation>
    <scope>NUCLEOTIDE SEQUENCE [LARGE SCALE GENOMIC DNA]</scope>
    <source>
        <strain evidence="2 3">BCCO 10_0856</strain>
    </source>
</reference>
<proteinExistence type="predicted"/>